<dbReference type="EMBL" id="CM001744">
    <property type="protein sequence ID" value="KJB28783.1"/>
    <property type="molecule type" value="Genomic_DNA"/>
</dbReference>
<reference evidence="13 14" key="1">
    <citation type="journal article" date="2012" name="Nature">
        <title>Repeated polyploidization of Gossypium genomes and the evolution of spinnable cotton fibres.</title>
        <authorList>
            <person name="Paterson A.H."/>
            <person name="Wendel J.F."/>
            <person name="Gundlach H."/>
            <person name="Guo H."/>
            <person name="Jenkins J."/>
            <person name="Jin D."/>
            <person name="Llewellyn D."/>
            <person name="Showmaker K.C."/>
            <person name="Shu S."/>
            <person name="Udall J."/>
            <person name="Yoo M.J."/>
            <person name="Byers R."/>
            <person name="Chen W."/>
            <person name="Doron-Faigenboim A."/>
            <person name="Duke M.V."/>
            <person name="Gong L."/>
            <person name="Grimwood J."/>
            <person name="Grover C."/>
            <person name="Grupp K."/>
            <person name="Hu G."/>
            <person name="Lee T.H."/>
            <person name="Li J."/>
            <person name="Lin L."/>
            <person name="Liu T."/>
            <person name="Marler B.S."/>
            <person name="Page J.T."/>
            <person name="Roberts A.W."/>
            <person name="Romanel E."/>
            <person name="Sanders W.S."/>
            <person name="Szadkowski E."/>
            <person name="Tan X."/>
            <person name="Tang H."/>
            <person name="Xu C."/>
            <person name="Wang J."/>
            <person name="Wang Z."/>
            <person name="Zhang D."/>
            <person name="Zhang L."/>
            <person name="Ashrafi H."/>
            <person name="Bedon F."/>
            <person name="Bowers J.E."/>
            <person name="Brubaker C.L."/>
            <person name="Chee P.W."/>
            <person name="Das S."/>
            <person name="Gingle A.R."/>
            <person name="Haigler C.H."/>
            <person name="Harker D."/>
            <person name="Hoffmann L.V."/>
            <person name="Hovav R."/>
            <person name="Jones D.C."/>
            <person name="Lemke C."/>
            <person name="Mansoor S."/>
            <person name="ur Rahman M."/>
            <person name="Rainville L.N."/>
            <person name="Rambani A."/>
            <person name="Reddy U.K."/>
            <person name="Rong J.K."/>
            <person name="Saranga Y."/>
            <person name="Scheffler B.E."/>
            <person name="Scheffler J.A."/>
            <person name="Stelly D.M."/>
            <person name="Triplett B.A."/>
            <person name="Van Deynze A."/>
            <person name="Vaslin M.F."/>
            <person name="Waghmare V.N."/>
            <person name="Walford S.A."/>
            <person name="Wright R.J."/>
            <person name="Zaki E.A."/>
            <person name="Zhang T."/>
            <person name="Dennis E.S."/>
            <person name="Mayer K.F."/>
            <person name="Peterson D.G."/>
            <person name="Rokhsar D.S."/>
            <person name="Wang X."/>
            <person name="Schmutz J."/>
        </authorList>
    </citation>
    <scope>NUCLEOTIDE SEQUENCE [LARGE SCALE GENOMIC DNA]</scope>
</reference>
<keyword evidence="6" id="KW-0694">RNA-binding</keyword>
<evidence type="ECO:0000256" key="6">
    <source>
        <dbReference type="ARBA" id="ARBA00022884"/>
    </source>
</evidence>
<dbReference type="FunFam" id="2.40.50.140:FF:000102">
    <property type="entry name" value="30S ribosomal protein S1"/>
    <property type="match status" value="1"/>
</dbReference>
<dbReference type="Proteomes" id="UP000032304">
    <property type="component" value="Chromosome 5"/>
</dbReference>
<dbReference type="InterPro" id="IPR050437">
    <property type="entry name" value="Ribos_protein_bS1-like"/>
</dbReference>
<accession>A0A0D2PNU7</accession>
<dbReference type="SUPFAM" id="SSF50249">
    <property type="entry name" value="Nucleic acid-binding proteins"/>
    <property type="match status" value="3"/>
</dbReference>
<dbReference type="InterPro" id="IPR003029">
    <property type="entry name" value="S1_domain"/>
</dbReference>
<dbReference type="PANTHER" id="PTHR10724:SF7">
    <property type="entry name" value="SMALL RIBOSOMAL SUBUNIT PROTEIN BS1C"/>
    <property type="match status" value="1"/>
</dbReference>
<dbReference type="Gene3D" id="2.40.50.140">
    <property type="entry name" value="Nucleic acid-binding proteins"/>
    <property type="match status" value="3"/>
</dbReference>
<dbReference type="FunFam" id="2.40.50.140:FF:000078">
    <property type="entry name" value="30S ribosomal protein S1"/>
    <property type="match status" value="1"/>
</dbReference>
<name>A0A0D2PNU7_GOSRA</name>
<comment type="similarity">
    <text evidence="2">Belongs to the bacterial ribosomal protein bS1 family.</text>
</comment>
<keyword evidence="4" id="KW-0934">Plastid</keyword>
<evidence type="ECO:0000256" key="5">
    <source>
        <dbReference type="ARBA" id="ARBA00022737"/>
    </source>
</evidence>
<dbReference type="GO" id="GO:0009570">
    <property type="term" value="C:chloroplast stroma"/>
    <property type="evidence" value="ECO:0007669"/>
    <property type="project" value="TreeGrafter"/>
</dbReference>
<dbReference type="GO" id="GO:0003729">
    <property type="term" value="F:mRNA binding"/>
    <property type="evidence" value="ECO:0007669"/>
    <property type="project" value="TreeGrafter"/>
</dbReference>
<evidence type="ECO:0000313" key="13">
    <source>
        <dbReference type="EMBL" id="KJB28783.1"/>
    </source>
</evidence>
<evidence type="ECO:0000256" key="10">
    <source>
        <dbReference type="ARBA" id="ARBA00069232"/>
    </source>
</evidence>
<proteinExistence type="inferred from homology"/>
<protein>
    <recommendedName>
        <fullName evidence="10">Small ribosomal subunit protein bS1c</fullName>
    </recommendedName>
    <alternativeName>
        <fullName evidence="11">30S ribosomal protein S1, chloroplastic</fullName>
    </alternativeName>
</protein>
<dbReference type="PROSITE" id="PS50126">
    <property type="entry name" value="S1"/>
    <property type="match status" value="3"/>
</dbReference>
<dbReference type="CDD" id="cd04465">
    <property type="entry name" value="S1_RPS1_repeat_ec2_hs2"/>
    <property type="match status" value="1"/>
</dbReference>
<evidence type="ECO:0000256" key="11">
    <source>
        <dbReference type="ARBA" id="ARBA00081784"/>
    </source>
</evidence>
<evidence type="ECO:0000256" key="9">
    <source>
        <dbReference type="ARBA" id="ARBA00023274"/>
    </source>
</evidence>
<comment type="subcellular location">
    <subcellularLocation>
        <location evidence="1">Plastid</location>
        <location evidence="1">Chloroplast</location>
    </subcellularLocation>
</comment>
<evidence type="ECO:0000256" key="2">
    <source>
        <dbReference type="ARBA" id="ARBA00006767"/>
    </source>
</evidence>
<dbReference type="GO" id="GO:0006412">
    <property type="term" value="P:translation"/>
    <property type="evidence" value="ECO:0007669"/>
    <property type="project" value="TreeGrafter"/>
</dbReference>
<gene>
    <name evidence="13" type="ORF">B456_005G069200</name>
</gene>
<feature type="domain" description="S1 motif" evidence="12">
    <location>
        <begin position="95"/>
        <end position="165"/>
    </location>
</feature>
<sequence>MASLAQQFTGLRCPPLSSSRFSVKPKQTQKVGAFASPIVSAVAVSNAQTKDRLELKKMFEDAYERCRTAPMEGVAFTVEDFQNALEKYDFDSELGTKVKGTVFCTDGNGALVDITAKSSAYLPVQEASIHKIKHVEEVGIVPGLREEFMIIGENEADDSLILSLRSIQYELAWERCRQLQAEDVVVKGKVVGANKGGVVALVEGLRGFVPFSQISSKSTAEELLDKELPLKFVEVDEEQSRLVFSNRKAMADSQAQLGIGSVVLGTVQSLKPYGAFIDIGGINGLLHVSQISHDRVSDIATVLQPGDTLKVMILSHDRERGRVSLSTKKLEPTPGDMIRNPTLVFEKVAEEMAQTFRQRIAQAEAMARADMLRFQPESGLTLSSDGILGPLASDLPAEGLDLSDVPEAEEV</sequence>
<dbReference type="CDD" id="cd05692">
    <property type="entry name" value="S1_RPS1_repeat_hs4"/>
    <property type="match status" value="1"/>
</dbReference>
<dbReference type="Gramene" id="KJB28783">
    <property type="protein sequence ID" value="KJB28783"/>
    <property type="gene ID" value="B456_005G069200"/>
</dbReference>
<evidence type="ECO:0000256" key="8">
    <source>
        <dbReference type="ARBA" id="ARBA00022980"/>
    </source>
</evidence>
<dbReference type="Pfam" id="PF00575">
    <property type="entry name" value="S1"/>
    <property type="match status" value="2"/>
</dbReference>
<dbReference type="FunFam" id="2.40.50.140:FF:000162">
    <property type="entry name" value="30S ribosomal protein S1, chloroplastic"/>
    <property type="match status" value="1"/>
</dbReference>
<dbReference type="STRING" id="29730.A0A0D2PNU7"/>
<dbReference type="InterPro" id="IPR035104">
    <property type="entry name" value="Ribosomal_protein_S1-like"/>
</dbReference>
<keyword evidence="3" id="KW-0150">Chloroplast</keyword>
<keyword evidence="14" id="KW-1185">Reference proteome</keyword>
<dbReference type="InterPro" id="IPR012340">
    <property type="entry name" value="NA-bd_OB-fold"/>
</dbReference>
<evidence type="ECO:0000256" key="3">
    <source>
        <dbReference type="ARBA" id="ARBA00022528"/>
    </source>
</evidence>
<keyword evidence="7" id="KW-0809">Transit peptide</keyword>
<dbReference type="OMA" id="YDYHFSP"/>
<feature type="domain" description="S1 motif" evidence="12">
    <location>
        <begin position="183"/>
        <end position="247"/>
    </location>
</feature>
<dbReference type="AlphaFoldDB" id="A0A0D2PNU7"/>
<keyword evidence="5" id="KW-0677">Repeat</keyword>
<keyword evidence="8" id="KW-0689">Ribosomal protein</keyword>
<dbReference type="eggNOG" id="ENOG502QUY8">
    <property type="taxonomic scope" value="Eukaryota"/>
</dbReference>
<evidence type="ECO:0000259" key="12">
    <source>
        <dbReference type="PROSITE" id="PS50126"/>
    </source>
</evidence>
<keyword evidence="9" id="KW-0687">Ribonucleoprotein</keyword>
<dbReference type="PRINTS" id="PR00681">
    <property type="entry name" value="RIBOSOMALS1"/>
</dbReference>
<dbReference type="GO" id="GO:0003735">
    <property type="term" value="F:structural constituent of ribosome"/>
    <property type="evidence" value="ECO:0007669"/>
    <property type="project" value="TreeGrafter"/>
</dbReference>
<dbReference type="SMART" id="SM00316">
    <property type="entry name" value="S1"/>
    <property type="match status" value="3"/>
</dbReference>
<dbReference type="PANTHER" id="PTHR10724">
    <property type="entry name" value="30S RIBOSOMAL PROTEIN S1"/>
    <property type="match status" value="1"/>
</dbReference>
<feature type="domain" description="S1 motif" evidence="12">
    <location>
        <begin position="260"/>
        <end position="328"/>
    </location>
</feature>
<evidence type="ECO:0000256" key="7">
    <source>
        <dbReference type="ARBA" id="ARBA00022946"/>
    </source>
</evidence>
<evidence type="ECO:0000256" key="4">
    <source>
        <dbReference type="ARBA" id="ARBA00022640"/>
    </source>
</evidence>
<evidence type="ECO:0000313" key="14">
    <source>
        <dbReference type="Proteomes" id="UP000032304"/>
    </source>
</evidence>
<evidence type="ECO:0000256" key="1">
    <source>
        <dbReference type="ARBA" id="ARBA00004229"/>
    </source>
</evidence>
<organism evidence="13 14">
    <name type="scientific">Gossypium raimondii</name>
    <name type="common">Peruvian cotton</name>
    <name type="synonym">Gossypium klotzschianum subsp. raimondii</name>
    <dbReference type="NCBI Taxonomy" id="29730"/>
    <lineage>
        <taxon>Eukaryota</taxon>
        <taxon>Viridiplantae</taxon>
        <taxon>Streptophyta</taxon>
        <taxon>Embryophyta</taxon>
        <taxon>Tracheophyta</taxon>
        <taxon>Spermatophyta</taxon>
        <taxon>Magnoliopsida</taxon>
        <taxon>eudicotyledons</taxon>
        <taxon>Gunneridae</taxon>
        <taxon>Pentapetalae</taxon>
        <taxon>rosids</taxon>
        <taxon>malvids</taxon>
        <taxon>Malvales</taxon>
        <taxon>Malvaceae</taxon>
        <taxon>Malvoideae</taxon>
        <taxon>Gossypium</taxon>
    </lineage>
</organism>
<dbReference type="CDD" id="cd05687">
    <property type="entry name" value="S1_RPS1_repeat_ec1_hs1"/>
    <property type="match status" value="1"/>
</dbReference>
<dbReference type="GO" id="GO:0005840">
    <property type="term" value="C:ribosome"/>
    <property type="evidence" value="ECO:0007669"/>
    <property type="project" value="UniProtKB-KW"/>
</dbReference>
<dbReference type="GO" id="GO:1990904">
    <property type="term" value="C:ribonucleoprotein complex"/>
    <property type="evidence" value="ECO:0007669"/>
    <property type="project" value="UniProtKB-KW"/>
</dbReference>